<dbReference type="GO" id="GO:0022625">
    <property type="term" value="C:cytosolic large ribosomal subunit"/>
    <property type="evidence" value="ECO:0007669"/>
    <property type="project" value="InterPro"/>
</dbReference>
<evidence type="ECO:0000256" key="1">
    <source>
        <dbReference type="SAM" id="MobiDB-lite"/>
    </source>
</evidence>
<reference evidence="2 3" key="1">
    <citation type="journal article" date="2013" name="Nat. Commun.">
        <title>The evolution and pathogenic mechanisms of the rice sheath blight pathogen.</title>
        <authorList>
            <person name="Zheng A."/>
            <person name="Lin R."/>
            <person name="Xu L."/>
            <person name="Qin P."/>
            <person name="Tang C."/>
            <person name="Ai P."/>
            <person name="Zhang D."/>
            <person name="Liu Y."/>
            <person name="Sun Z."/>
            <person name="Feng H."/>
            <person name="Wang Y."/>
            <person name="Chen Y."/>
            <person name="Liang X."/>
            <person name="Fu R."/>
            <person name="Li Q."/>
            <person name="Zhang J."/>
            <person name="Yu X."/>
            <person name="Xie Z."/>
            <person name="Ding L."/>
            <person name="Guan P."/>
            <person name="Tang J."/>
            <person name="Liang Y."/>
            <person name="Wang S."/>
            <person name="Deng Q."/>
            <person name="Li S."/>
            <person name="Zhu J."/>
            <person name="Wang L."/>
            <person name="Liu H."/>
            <person name="Li P."/>
        </authorList>
    </citation>
    <scope>NUCLEOTIDE SEQUENCE [LARGE SCALE GENOMIC DNA]</scope>
    <source>
        <strain evidence="3">AG-1 IA</strain>
    </source>
</reference>
<dbReference type="Proteomes" id="UP000011668">
    <property type="component" value="Unassembled WGS sequence"/>
</dbReference>
<feature type="region of interest" description="Disordered" evidence="1">
    <location>
        <begin position="79"/>
        <end position="102"/>
    </location>
</feature>
<protein>
    <submittedName>
        <fullName evidence="2">60s acidic ribosomal domain-containing protein</fullName>
    </submittedName>
</protein>
<sequence length="183" mass="19504">MSTKTLIAEGSSKLASVPSGGAVASGGAAPAAAAGGAAPAEEKKEEKKEEEKEESDDDMVGSEAKTLGLLVPCVKPDGRDAVKGGASSGDWDAGGGDAASWQVTAKQSRQKCLWAGKSHRTQEQSEKWIRDGFYIIGSRVLGRDRTRTRSIGNDLYGETGRSEGLKEGEEVRLVREWDRRHEE</sequence>
<dbReference type="PANTHER" id="PTHR21141:SF5">
    <property type="entry name" value="LARGE RIBOSOMAL SUBUNIT PROTEIN P2"/>
    <property type="match status" value="1"/>
</dbReference>
<evidence type="ECO:0000313" key="2">
    <source>
        <dbReference type="EMBL" id="ELU43517.1"/>
    </source>
</evidence>
<dbReference type="HOGENOM" id="CLU_1476096_0_0_1"/>
<dbReference type="Pfam" id="PF00428">
    <property type="entry name" value="Ribosomal_60s"/>
    <property type="match status" value="1"/>
</dbReference>
<proteinExistence type="predicted"/>
<dbReference type="InterPro" id="IPR044076">
    <property type="entry name" value="Ribosomal_P2"/>
</dbReference>
<dbReference type="GO" id="GO:0003735">
    <property type="term" value="F:structural constituent of ribosome"/>
    <property type="evidence" value="ECO:0007669"/>
    <property type="project" value="InterPro"/>
</dbReference>
<accession>L8X335</accession>
<gene>
    <name evidence="2" type="ORF">AG1IA_02451</name>
</gene>
<feature type="compositionally biased region" description="Low complexity" evidence="1">
    <location>
        <begin position="15"/>
        <end position="39"/>
    </location>
</feature>
<dbReference type="PANTHER" id="PTHR21141">
    <property type="entry name" value="60S ACIDIC RIBOSOMAL PROTEIN FAMILY MEMBER"/>
    <property type="match status" value="1"/>
</dbReference>
<dbReference type="EMBL" id="AFRT01000531">
    <property type="protein sequence ID" value="ELU43517.1"/>
    <property type="molecule type" value="Genomic_DNA"/>
</dbReference>
<comment type="caution">
    <text evidence="2">The sequence shown here is derived from an EMBL/GenBank/DDBJ whole genome shotgun (WGS) entry which is preliminary data.</text>
</comment>
<organism evidence="2 3">
    <name type="scientific">Thanatephorus cucumeris (strain AG1-IA)</name>
    <name type="common">Rice sheath blight fungus</name>
    <name type="synonym">Rhizoctonia solani</name>
    <dbReference type="NCBI Taxonomy" id="983506"/>
    <lineage>
        <taxon>Eukaryota</taxon>
        <taxon>Fungi</taxon>
        <taxon>Dikarya</taxon>
        <taxon>Basidiomycota</taxon>
        <taxon>Agaricomycotina</taxon>
        <taxon>Agaricomycetes</taxon>
        <taxon>Cantharellales</taxon>
        <taxon>Ceratobasidiaceae</taxon>
        <taxon>Rhizoctonia</taxon>
        <taxon>Rhizoctonia solani AG-1</taxon>
    </lineage>
</organism>
<dbReference type="GO" id="GO:0002182">
    <property type="term" value="P:cytoplasmic translational elongation"/>
    <property type="evidence" value="ECO:0007669"/>
    <property type="project" value="InterPro"/>
</dbReference>
<dbReference type="AlphaFoldDB" id="L8X335"/>
<name>L8X335_THACA</name>
<feature type="compositionally biased region" description="Basic and acidic residues" evidence="1">
    <location>
        <begin position="40"/>
        <end position="50"/>
    </location>
</feature>
<dbReference type="STRING" id="983506.L8X335"/>
<keyword evidence="3" id="KW-1185">Reference proteome</keyword>
<feature type="compositionally biased region" description="Acidic residues" evidence="1">
    <location>
        <begin position="51"/>
        <end position="60"/>
    </location>
</feature>
<feature type="region of interest" description="Disordered" evidence="1">
    <location>
        <begin position="1"/>
        <end position="63"/>
    </location>
</feature>
<evidence type="ECO:0000313" key="3">
    <source>
        <dbReference type="Proteomes" id="UP000011668"/>
    </source>
</evidence>